<dbReference type="Proteomes" id="UP000262969">
    <property type="component" value="Unassembled WGS sequence"/>
</dbReference>
<evidence type="ECO:0000313" key="2">
    <source>
        <dbReference type="EMBL" id="HCL03592.1"/>
    </source>
</evidence>
<dbReference type="Pfam" id="PF07561">
    <property type="entry name" value="DUF1540"/>
    <property type="match status" value="2"/>
</dbReference>
<comment type="caution">
    <text evidence="2">The sequence shown here is derived from an EMBL/GenBank/DDBJ whole genome shotgun (WGS) entry which is preliminary data.</text>
</comment>
<sequence>MSNVMCGATNCSYNQEHVCCANTIKVGGKAATNEASTCCASFLNRSVYSNLAEYTSMRGTSKEILCNVATCNYNSDDHCSLDEIEVGGSSGTSFYTETDCLSFEKLS</sequence>
<feature type="domain" description="DUF1540" evidence="1">
    <location>
        <begin position="64"/>
        <end position="103"/>
    </location>
</feature>
<dbReference type="EMBL" id="DPVV01000481">
    <property type="protein sequence ID" value="HCL03592.1"/>
    <property type="molecule type" value="Genomic_DNA"/>
</dbReference>
<organism evidence="2 3">
    <name type="scientific">Lachnoclostridium phytofermentans</name>
    <dbReference type="NCBI Taxonomy" id="66219"/>
    <lineage>
        <taxon>Bacteria</taxon>
        <taxon>Bacillati</taxon>
        <taxon>Bacillota</taxon>
        <taxon>Clostridia</taxon>
        <taxon>Lachnospirales</taxon>
        <taxon>Lachnospiraceae</taxon>
    </lineage>
</organism>
<evidence type="ECO:0000259" key="1">
    <source>
        <dbReference type="Pfam" id="PF07561"/>
    </source>
</evidence>
<accession>A0A3D2X900</accession>
<name>A0A3D2X900_9FIRM</name>
<dbReference type="InterPro" id="IPR011437">
    <property type="entry name" value="DUF1540"/>
</dbReference>
<proteinExistence type="predicted"/>
<evidence type="ECO:0000313" key="3">
    <source>
        <dbReference type="Proteomes" id="UP000262969"/>
    </source>
</evidence>
<reference evidence="2 3" key="1">
    <citation type="journal article" date="2018" name="Nat. Biotechnol.">
        <title>A standardized bacterial taxonomy based on genome phylogeny substantially revises the tree of life.</title>
        <authorList>
            <person name="Parks D.H."/>
            <person name="Chuvochina M."/>
            <person name="Waite D.W."/>
            <person name="Rinke C."/>
            <person name="Skarshewski A."/>
            <person name="Chaumeil P.A."/>
            <person name="Hugenholtz P."/>
        </authorList>
    </citation>
    <scope>NUCLEOTIDE SEQUENCE [LARGE SCALE GENOMIC DNA]</scope>
    <source>
        <strain evidence="2">UBA11728</strain>
    </source>
</reference>
<gene>
    <name evidence="2" type="ORF">DHW61_14490</name>
</gene>
<protein>
    <recommendedName>
        <fullName evidence="1">DUF1540 domain-containing protein</fullName>
    </recommendedName>
</protein>
<feature type="domain" description="DUF1540" evidence="1">
    <location>
        <begin position="4"/>
        <end position="42"/>
    </location>
</feature>
<dbReference type="AlphaFoldDB" id="A0A3D2X900"/>